<sequence>MNWPLSTLSLDVSRETFDRLDQYVQLVRKWNPRINLVSRRSLDEIWERHIADSVQLFDLAAPVEKWVDLGSGGGFPGLVCAILGREKMPEARFVCIESDQRKSAFLRTVVRECDVRCDIINERIEQALPQQADVLSARALTDLSGLLEFAERHLKPDGIALFPKGESWKKEVDNARKQWNFQVDPVTSLTEPQAVVLKLKGIARV</sequence>
<feature type="binding site" evidence="6">
    <location>
        <begin position="124"/>
        <end position="125"/>
    </location>
    <ligand>
        <name>S-adenosyl-L-methionine</name>
        <dbReference type="ChEBI" id="CHEBI:59789"/>
    </ligand>
</feature>
<evidence type="ECO:0000256" key="3">
    <source>
        <dbReference type="ARBA" id="ARBA00022603"/>
    </source>
</evidence>
<keyword evidence="2 6" id="KW-0698">rRNA processing</keyword>
<accession>A0A1G6WF28</accession>
<proteinExistence type="inferred from homology"/>
<evidence type="ECO:0000256" key="5">
    <source>
        <dbReference type="ARBA" id="ARBA00022691"/>
    </source>
</evidence>
<feature type="binding site" evidence="6">
    <location>
        <position position="138"/>
    </location>
    <ligand>
        <name>S-adenosyl-L-methionine</name>
        <dbReference type="ChEBI" id="CHEBI:59789"/>
    </ligand>
</feature>
<protein>
    <recommendedName>
        <fullName evidence="6">Ribosomal RNA small subunit methyltransferase G</fullName>
        <ecNumber evidence="6">2.1.1.170</ecNumber>
    </recommendedName>
    <alternativeName>
        <fullName evidence="6">16S rRNA 7-methylguanosine methyltransferase</fullName>
        <shortName evidence="6">16S rRNA m7G methyltransferase</shortName>
    </alternativeName>
</protein>
<keyword evidence="1 6" id="KW-0963">Cytoplasm</keyword>
<comment type="catalytic activity">
    <reaction evidence="6">
        <text>guanosine(527) in 16S rRNA + S-adenosyl-L-methionine = N(7)-methylguanosine(527) in 16S rRNA + S-adenosyl-L-homocysteine</text>
        <dbReference type="Rhea" id="RHEA:42732"/>
        <dbReference type="Rhea" id="RHEA-COMP:10209"/>
        <dbReference type="Rhea" id="RHEA-COMP:10210"/>
        <dbReference type="ChEBI" id="CHEBI:57856"/>
        <dbReference type="ChEBI" id="CHEBI:59789"/>
        <dbReference type="ChEBI" id="CHEBI:74269"/>
        <dbReference type="ChEBI" id="CHEBI:74480"/>
        <dbReference type="EC" id="2.1.1.170"/>
    </reaction>
</comment>
<evidence type="ECO:0000313" key="8">
    <source>
        <dbReference type="Proteomes" id="UP000199628"/>
    </source>
</evidence>
<comment type="similarity">
    <text evidence="6">Belongs to the methyltransferase superfamily. RNA methyltransferase RsmG family.</text>
</comment>
<dbReference type="InterPro" id="IPR003682">
    <property type="entry name" value="rRNA_ssu_MeTfrase_G"/>
</dbReference>
<dbReference type="NCBIfam" id="TIGR00138">
    <property type="entry name" value="rsmG_gidB"/>
    <property type="match status" value="1"/>
</dbReference>
<dbReference type="EC" id="2.1.1.170" evidence="6"/>
<feature type="binding site" evidence="6">
    <location>
        <position position="70"/>
    </location>
    <ligand>
        <name>S-adenosyl-L-methionine</name>
        <dbReference type="ChEBI" id="CHEBI:59789"/>
    </ligand>
</feature>
<dbReference type="PANTHER" id="PTHR31760:SF0">
    <property type="entry name" value="S-ADENOSYL-L-METHIONINE-DEPENDENT METHYLTRANSFERASES SUPERFAMILY PROTEIN"/>
    <property type="match status" value="1"/>
</dbReference>
<keyword evidence="5 6" id="KW-0949">S-adenosyl-L-methionine</keyword>
<dbReference type="PANTHER" id="PTHR31760">
    <property type="entry name" value="S-ADENOSYL-L-METHIONINE-DEPENDENT METHYLTRANSFERASES SUPERFAMILY PROTEIN"/>
    <property type="match status" value="1"/>
</dbReference>
<dbReference type="Pfam" id="PF02527">
    <property type="entry name" value="GidB"/>
    <property type="match status" value="1"/>
</dbReference>
<evidence type="ECO:0000256" key="6">
    <source>
        <dbReference type="HAMAP-Rule" id="MF_00074"/>
    </source>
</evidence>
<dbReference type="RefSeq" id="WP_093032418.1">
    <property type="nucleotide sequence ID" value="NZ_FMZV01000009.1"/>
</dbReference>
<dbReference type="AlphaFoldDB" id="A0A1G6WF28"/>
<reference evidence="8" key="1">
    <citation type="submission" date="2016-10" db="EMBL/GenBank/DDBJ databases">
        <authorList>
            <person name="Varghese N."/>
            <person name="Submissions S."/>
        </authorList>
    </citation>
    <scope>NUCLEOTIDE SEQUENCE [LARGE SCALE GENOMIC DNA]</scope>
    <source>
        <strain evidence="8">CGMCC 1.9108</strain>
    </source>
</reference>
<dbReference type="OrthoDB" id="9808773at2"/>
<evidence type="ECO:0000256" key="4">
    <source>
        <dbReference type="ARBA" id="ARBA00022679"/>
    </source>
</evidence>
<dbReference type="PIRSF" id="PIRSF003078">
    <property type="entry name" value="GidB"/>
    <property type="match status" value="1"/>
</dbReference>
<evidence type="ECO:0000256" key="2">
    <source>
        <dbReference type="ARBA" id="ARBA00022552"/>
    </source>
</evidence>
<dbReference type="STRING" id="639004.SAMN04488239_10963"/>
<evidence type="ECO:0000256" key="1">
    <source>
        <dbReference type="ARBA" id="ARBA00022490"/>
    </source>
</evidence>
<feature type="binding site" evidence="6">
    <location>
        <position position="75"/>
    </location>
    <ligand>
        <name>S-adenosyl-L-methionine</name>
        <dbReference type="ChEBI" id="CHEBI:59789"/>
    </ligand>
</feature>
<keyword evidence="4 6" id="KW-0808">Transferase</keyword>
<name>A0A1G6WF28_9RHOB</name>
<evidence type="ECO:0000313" key="7">
    <source>
        <dbReference type="EMBL" id="SDD64550.1"/>
    </source>
</evidence>
<dbReference type="GO" id="GO:0070043">
    <property type="term" value="F:rRNA (guanine-N7-)-methyltransferase activity"/>
    <property type="evidence" value="ECO:0007669"/>
    <property type="project" value="UniProtKB-UniRule"/>
</dbReference>
<keyword evidence="3 6" id="KW-0489">Methyltransferase</keyword>
<dbReference type="InterPro" id="IPR029063">
    <property type="entry name" value="SAM-dependent_MTases_sf"/>
</dbReference>
<comment type="subcellular location">
    <subcellularLocation>
        <location evidence="6">Cytoplasm</location>
    </subcellularLocation>
</comment>
<dbReference type="EMBL" id="FMZV01000009">
    <property type="protein sequence ID" value="SDD64550.1"/>
    <property type="molecule type" value="Genomic_DNA"/>
</dbReference>
<dbReference type="Gene3D" id="3.40.50.150">
    <property type="entry name" value="Vaccinia Virus protein VP39"/>
    <property type="match status" value="1"/>
</dbReference>
<dbReference type="GO" id="GO:0005829">
    <property type="term" value="C:cytosol"/>
    <property type="evidence" value="ECO:0007669"/>
    <property type="project" value="TreeGrafter"/>
</dbReference>
<comment type="caution">
    <text evidence="6">Lacks conserved residue(s) required for the propagation of feature annotation.</text>
</comment>
<keyword evidence="8" id="KW-1185">Reference proteome</keyword>
<dbReference type="Proteomes" id="UP000199628">
    <property type="component" value="Unassembled WGS sequence"/>
</dbReference>
<organism evidence="7 8">
    <name type="scientific">Ruegeria marina</name>
    <dbReference type="NCBI Taxonomy" id="639004"/>
    <lineage>
        <taxon>Bacteria</taxon>
        <taxon>Pseudomonadati</taxon>
        <taxon>Pseudomonadota</taxon>
        <taxon>Alphaproteobacteria</taxon>
        <taxon>Rhodobacterales</taxon>
        <taxon>Roseobacteraceae</taxon>
        <taxon>Ruegeria</taxon>
    </lineage>
</organism>
<dbReference type="HAMAP" id="MF_00074">
    <property type="entry name" value="16SrRNA_methyltr_G"/>
    <property type="match status" value="1"/>
</dbReference>
<dbReference type="SUPFAM" id="SSF53335">
    <property type="entry name" value="S-adenosyl-L-methionine-dependent methyltransferases"/>
    <property type="match status" value="1"/>
</dbReference>
<comment type="function">
    <text evidence="6">Specifically methylates the N7 position of guanine in position 527 of 16S rRNA.</text>
</comment>
<gene>
    <name evidence="6" type="primary">rsmG</name>
    <name evidence="7" type="ORF">SAMN04488239_10963</name>
</gene>